<evidence type="ECO:0008006" key="4">
    <source>
        <dbReference type="Google" id="ProtNLM"/>
    </source>
</evidence>
<keyword evidence="1" id="KW-1133">Transmembrane helix</keyword>
<name>A0ABN0VER5_9ACTN</name>
<evidence type="ECO:0000256" key="1">
    <source>
        <dbReference type="SAM" id="Phobius"/>
    </source>
</evidence>
<dbReference type="Proteomes" id="UP001501867">
    <property type="component" value="Unassembled WGS sequence"/>
</dbReference>
<evidence type="ECO:0000313" key="2">
    <source>
        <dbReference type="EMBL" id="GAA0293991.1"/>
    </source>
</evidence>
<protein>
    <recommendedName>
        <fullName evidence="4">Type II secretion system protein GspF domain-containing protein</fullName>
    </recommendedName>
</protein>
<keyword evidence="1" id="KW-0812">Transmembrane</keyword>
<keyword evidence="1" id="KW-0472">Membrane</keyword>
<feature type="transmembrane region" description="Helical" evidence="1">
    <location>
        <begin position="317"/>
        <end position="336"/>
    </location>
</feature>
<feature type="transmembrane region" description="Helical" evidence="1">
    <location>
        <begin position="342"/>
        <end position="358"/>
    </location>
</feature>
<proteinExistence type="predicted"/>
<feature type="transmembrane region" description="Helical" evidence="1">
    <location>
        <begin position="80"/>
        <end position="102"/>
    </location>
</feature>
<feature type="transmembrane region" description="Helical" evidence="1">
    <location>
        <begin position="136"/>
        <end position="166"/>
    </location>
</feature>
<dbReference type="EMBL" id="BAAABV010000017">
    <property type="protein sequence ID" value="GAA0293991.1"/>
    <property type="molecule type" value="Genomic_DNA"/>
</dbReference>
<feature type="transmembrane region" description="Helical" evidence="1">
    <location>
        <begin position="186"/>
        <end position="206"/>
    </location>
</feature>
<organism evidence="2 3">
    <name type="scientific">Streptomyces polychromogenes</name>
    <dbReference type="NCBI Taxonomy" id="67342"/>
    <lineage>
        <taxon>Bacteria</taxon>
        <taxon>Bacillati</taxon>
        <taxon>Actinomycetota</taxon>
        <taxon>Actinomycetes</taxon>
        <taxon>Kitasatosporales</taxon>
        <taxon>Streptomycetaceae</taxon>
        <taxon>Streptomyces</taxon>
    </lineage>
</organism>
<accession>A0ABN0VER5</accession>
<gene>
    <name evidence="2" type="ORF">GCM10010302_35810</name>
</gene>
<keyword evidence="3" id="KW-1185">Reference proteome</keyword>
<evidence type="ECO:0000313" key="3">
    <source>
        <dbReference type="Proteomes" id="UP001501867"/>
    </source>
</evidence>
<reference evidence="2 3" key="1">
    <citation type="journal article" date="2019" name="Int. J. Syst. Evol. Microbiol.">
        <title>The Global Catalogue of Microorganisms (GCM) 10K type strain sequencing project: providing services to taxonomists for standard genome sequencing and annotation.</title>
        <authorList>
            <consortium name="The Broad Institute Genomics Platform"/>
            <consortium name="The Broad Institute Genome Sequencing Center for Infectious Disease"/>
            <person name="Wu L."/>
            <person name="Ma J."/>
        </authorList>
    </citation>
    <scope>NUCLEOTIDE SEQUENCE [LARGE SCALE GENOMIC DNA]</scope>
    <source>
        <strain evidence="2 3">JCM 4505</strain>
    </source>
</reference>
<sequence>MDPDLVVSTTCDPPAMADRIRLLKALGARRRRKAFTQADKEAADMQAALIKLGIRRPVAARVRIALRFNAWALQFGDPDFFVRFPLMLMGVAWAGGVLRLAVDGGRTLAGLTVRDDALGALVDEVDRTPGIIVGTYAFVLIFMVPLMVVCYFLILFGPMALAYMAWARAYPAGVVDMGVHAMDRRFGLVAKVAEAVAACGAAYGAGGSRRATSLRRNVAAKVAVLETILLRAPRSRGTVPFRSHRRKALRAHARLVASRLRVAEARMDVDGDEALPELAELMLTVAERYTDGRVAALLDQQELEGIEPVRDREPVRVAAVILLTVAGAVGVSSLGLPAAAEGPAIAGFGLLALMLVYGRRARRRYDLLTVFGGGGAR</sequence>
<comment type="caution">
    <text evidence="2">The sequence shown here is derived from an EMBL/GenBank/DDBJ whole genome shotgun (WGS) entry which is preliminary data.</text>
</comment>